<feature type="transmembrane region" description="Helical" evidence="5">
    <location>
        <begin position="204"/>
        <end position="224"/>
    </location>
</feature>
<dbReference type="RefSeq" id="WP_012216461.1">
    <property type="nucleotide sequence ID" value="NC_010086.1"/>
</dbReference>
<dbReference type="EMBL" id="AP009386">
    <property type="protein sequence ID" value="BAG46822.1"/>
    <property type="molecule type" value="Genomic_DNA"/>
</dbReference>
<evidence type="ECO:0000256" key="2">
    <source>
        <dbReference type="ARBA" id="ARBA00022692"/>
    </source>
</evidence>
<keyword evidence="8" id="KW-1185">Reference proteome</keyword>
<dbReference type="Proteomes" id="UP000008815">
    <property type="component" value="Chromosome 2"/>
</dbReference>
<feature type="transmembrane region" description="Helical" evidence="5">
    <location>
        <begin position="147"/>
        <end position="164"/>
    </location>
</feature>
<evidence type="ECO:0000259" key="6">
    <source>
        <dbReference type="Pfam" id="PF00892"/>
    </source>
</evidence>
<dbReference type="Pfam" id="PF00892">
    <property type="entry name" value="EamA"/>
    <property type="match status" value="2"/>
</dbReference>
<feature type="domain" description="EamA" evidence="6">
    <location>
        <begin position="147"/>
        <end position="278"/>
    </location>
</feature>
<evidence type="ECO:0000313" key="7">
    <source>
        <dbReference type="EMBL" id="BAG46822.1"/>
    </source>
</evidence>
<dbReference type="InterPro" id="IPR050638">
    <property type="entry name" value="AA-Vitamin_Transporters"/>
</dbReference>
<evidence type="ECO:0000256" key="4">
    <source>
        <dbReference type="ARBA" id="ARBA00023136"/>
    </source>
</evidence>
<protein>
    <submittedName>
        <fullName evidence="7">Drug/metabolite transporter (DMT) superfamily permease</fullName>
    </submittedName>
</protein>
<dbReference type="SUPFAM" id="SSF103481">
    <property type="entry name" value="Multidrug resistance efflux transporter EmrE"/>
    <property type="match status" value="2"/>
</dbReference>
<dbReference type="STRING" id="395019.BMULJ_04976"/>
<proteinExistence type="predicted"/>
<keyword evidence="3 5" id="KW-1133">Transmembrane helix</keyword>
<dbReference type="eggNOG" id="COG0697">
    <property type="taxonomic scope" value="Bacteria"/>
</dbReference>
<reference evidence="7 8" key="1">
    <citation type="submission" date="2007-04" db="EMBL/GenBank/DDBJ databases">
        <title>Complete genome sequence of Burkholderia multivorans ATCC 17616.</title>
        <authorList>
            <person name="Ohtsubo Y."/>
            <person name="Yamashita A."/>
            <person name="Kurokawa K."/>
            <person name="Takami H."/>
            <person name="Yuhara S."/>
            <person name="Nishiyama E."/>
            <person name="Endo R."/>
            <person name="Miyazaki R."/>
            <person name="Ono A."/>
            <person name="Yano K."/>
            <person name="Ito M."/>
            <person name="Sota M."/>
            <person name="Yuji N."/>
            <person name="Hattori M."/>
            <person name="Tsuda M."/>
        </authorList>
    </citation>
    <scope>NUCLEOTIDE SEQUENCE [LARGE SCALE GENOMIC DNA]</scope>
    <source>
        <strain evidence="8">ATCC 17616 / 249</strain>
    </source>
</reference>
<dbReference type="PANTHER" id="PTHR32322:SF9">
    <property type="entry name" value="AMINO-ACID METABOLITE EFFLUX PUMP-RELATED"/>
    <property type="match status" value="1"/>
</dbReference>
<dbReference type="Gene3D" id="1.10.3730.20">
    <property type="match status" value="2"/>
</dbReference>
<feature type="transmembrane region" description="Helical" evidence="5">
    <location>
        <begin position="122"/>
        <end position="141"/>
    </location>
</feature>
<evidence type="ECO:0000256" key="1">
    <source>
        <dbReference type="ARBA" id="ARBA00004141"/>
    </source>
</evidence>
<feature type="transmembrane region" description="Helical" evidence="5">
    <location>
        <begin position="236"/>
        <end position="256"/>
    </location>
</feature>
<evidence type="ECO:0000313" key="8">
    <source>
        <dbReference type="Proteomes" id="UP000008815"/>
    </source>
</evidence>
<dbReference type="HOGENOM" id="CLU_033863_5_2_4"/>
<dbReference type="InterPro" id="IPR000620">
    <property type="entry name" value="EamA_dom"/>
</dbReference>
<comment type="subcellular location">
    <subcellularLocation>
        <location evidence="1">Membrane</location>
        <topology evidence="1">Multi-pass membrane protein</topology>
    </subcellularLocation>
</comment>
<dbReference type="GO" id="GO:0016020">
    <property type="term" value="C:membrane"/>
    <property type="evidence" value="ECO:0007669"/>
    <property type="project" value="UniProtKB-SubCell"/>
</dbReference>
<evidence type="ECO:0000256" key="5">
    <source>
        <dbReference type="SAM" id="Phobius"/>
    </source>
</evidence>
<organism evidence="7 8">
    <name type="scientific">Burkholderia multivorans (strain ATCC 17616 / 249)</name>
    <dbReference type="NCBI Taxonomy" id="395019"/>
    <lineage>
        <taxon>Bacteria</taxon>
        <taxon>Pseudomonadati</taxon>
        <taxon>Pseudomonadota</taxon>
        <taxon>Betaproteobacteria</taxon>
        <taxon>Burkholderiales</taxon>
        <taxon>Burkholderiaceae</taxon>
        <taxon>Burkholderia</taxon>
        <taxon>Burkholderia cepacia complex</taxon>
    </lineage>
</organism>
<evidence type="ECO:0000256" key="3">
    <source>
        <dbReference type="ARBA" id="ARBA00022989"/>
    </source>
</evidence>
<feature type="transmembrane region" description="Helical" evidence="5">
    <location>
        <begin position="92"/>
        <end position="110"/>
    </location>
</feature>
<feature type="transmembrane region" description="Helical" evidence="5">
    <location>
        <begin position="262"/>
        <end position="290"/>
    </location>
</feature>
<accession>A0A0H3KNH8</accession>
<name>A0A0H3KNH8_BURM1</name>
<feature type="domain" description="EamA" evidence="6">
    <location>
        <begin position="4"/>
        <end position="132"/>
    </location>
</feature>
<feature type="transmembrane region" description="Helical" evidence="5">
    <location>
        <begin position="27"/>
        <end position="48"/>
    </location>
</feature>
<gene>
    <name evidence="7" type="ordered locus">BMULJ_04976</name>
</gene>
<dbReference type="AlphaFoldDB" id="A0A0H3KNH8"/>
<dbReference type="KEGG" id="bmj:BMULJ_04976"/>
<dbReference type="PANTHER" id="PTHR32322">
    <property type="entry name" value="INNER MEMBRANE TRANSPORTER"/>
    <property type="match status" value="1"/>
</dbReference>
<dbReference type="InterPro" id="IPR037185">
    <property type="entry name" value="EmrE-like"/>
</dbReference>
<dbReference type="KEGG" id="bmu:Bmul_3541"/>
<keyword evidence="4 5" id="KW-0472">Membrane</keyword>
<feature type="transmembrane region" description="Helical" evidence="5">
    <location>
        <begin position="176"/>
        <end position="198"/>
    </location>
</feature>
<sequence length="295" mass="30640">MNALQLVTLAAIWGASFLFMRMGAPEFGVIPLIALRVAIAAVLLSPVLRDASARHEFRTHAWPLFVVGVANSALPFCLLTYAALFVTAGTDSILNATTPLWTALVAYVWLRTPLTKPQTLGLAVGFAGVVVLAGSAVGAGAAGTPGAIAAAMLATLSYGFAAHYSKRKLANVRPFVSAFGSQLFAAVVLAPLAAPLWPRGDVHASAWMAVVLLGTVCTAIAYLLYFRLIRNAGAQYAASVTFLIPVFGVVWGAVFLHETITAQTLAGCAIILLGTALATGKLSGFATAAARASRR</sequence>
<feature type="transmembrane region" description="Helical" evidence="5">
    <location>
        <begin position="60"/>
        <end position="86"/>
    </location>
</feature>
<keyword evidence="2 5" id="KW-0812">Transmembrane</keyword>